<dbReference type="NCBIfam" id="TIGR01725">
    <property type="entry name" value="phge_HK97_gp10"/>
    <property type="match status" value="1"/>
</dbReference>
<dbReference type="EMBL" id="JARPYT010000016">
    <property type="protein sequence ID" value="MDT2637979.1"/>
    <property type="molecule type" value="Genomic_DNA"/>
</dbReference>
<dbReference type="RefSeq" id="WP_311928614.1">
    <property type="nucleotide sequence ID" value="NZ_JARPYT010000016.1"/>
</dbReference>
<dbReference type="InterPro" id="IPR010064">
    <property type="entry name" value="HK97-gp10_tail"/>
</dbReference>
<proteinExistence type="predicted"/>
<reference evidence="1" key="1">
    <citation type="submission" date="2023-03" db="EMBL/GenBank/DDBJ databases">
        <authorList>
            <person name="Shen W."/>
            <person name="Cai J."/>
        </authorList>
    </citation>
    <scope>NUCLEOTIDE SEQUENCE</scope>
    <source>
        <strain evidence="1">P55-2</strain>
    </source>
</reference>
<evidence type="ECO:0000313" key="2">
    <source>
        <dbReference type="Proteomes" id="UP001245561"/>
    </source>
</evidence>
<organism evidence="1 2">
    <name type="scientific">Enterococcus dongliensis</name>
    <dbReference type="NCBI Taxonomy" id="2559925"/>
    <lineage>
        <taxon>Bacteria</taxon>
        <taxon>Bacillati</taxon>
        <taxon>Bacillota</taxon>
        <taxon>Bacilli</taxon>
        <taxon>Lactobacillales</taxon>
        <taxon>Enterococcaceae</taxon>
        <taxon>Enterococcus</taxon>
    </lineage>
</organism>
<gene>
    <name evidence="1" type="ORF">P7D36_10785</name>
</gene>
<evidence type="ECO:0000313" key="1">
    <source>
        <dbReference type="EMBL" id="MDT2637979.1"/>
    </source>
</evidence>
<name>A0AAW8TMT6_9ENTE</name>
<evidence type="ECO:0008006" key="3">
    <source>
        <dbReference type="Google" id="ProtNLM"/>
    </source>
</evidence>
<dbReference type="Proteomes" id="UP001245561">
    <property type="component" value="Unassembled WGS sequence"/>
</dbReference>
<dbReference type="AlphaFoldDB" id="A0AAW8TMT6"/>
<sequence>MSVEIDSSEVFKALRELKTSVKRVENPALRKAAAYAKPKLEQNTPVWQGKKSKGKRGDYMLEHASDHVVIGPVKDGNIDVGYDDDVAWRIHFVEFGSIKQPPQGIVQKTQKQIENQVTEIIANELKRRLGL</sequence>
<accession>A0AAW8TMT6</accession>
<comment type="caution">
    <text evidence="1">The sequence shown here is derived from an EMBL/GenBank/DDBJ whole genome shotgun (WGS) entry which is preliminary data.</text>
</comment>
<protein>
    <recommendedName>
        <fullName evidence="3">HK97 gp10 family phage protein</fullName>
    </recommendedName>
</protein>